<evidence type="ECO:0000256" key="1">
    <source>
        <dbReference type="SAM" id="Coils"/>
    </source>
</evidence>
<gene>
    <name evidence="4" type="primary">LOC108076035</name>
</gene>
<name>A0A6P4IKX6_DROKI</name>
<reference evidence="4" key="1">
    <citation type="submission" date="2025-08" db="UniProtKB">
        <authorList>
            <consortium name="RefSeq"/>
        </authorList>
    </citation>
    <scope>IDENTIFICATION</scope>
    <source>
        <strain evidence="4">14028-0561.14</strain>
        <tissue evidence="4">Whole fly</tissue>
    </source>
</reference>
<evidence type="ECO:0000313" key="4">
    <source>
        <dbReference type="RefSeq" id="XP_017024184.1"/>
    </source>
</evidence>
<dbReference type="RefSeq" id="XP_017024184.1">
    <property type="nucleotide sequence ID" value="XM_017168695.3"/>
</dbReference>
<feature type="coiled-coil region" evidence="1">
    <location>
        <begin position="12"/>
        <end position="46"/>
    </location>
</feature>
<evidence type="ECO:0000256" key="2">
    <source>
        <dbReference type="SAM" id="MobiDB-lite"/>
    </source>
</evidence>
<dbReference type="AlphaFoldDB" id="A0A6P4IKX6"/>
<protein>
    <submittedName>
        <fullName evidence="4">Shugoshin-like</fullName>
    </submittedName>
</protein>
<keyword evidence="3" id="KW-1185">Reference proteome</keyword>
<accession>A0A6P4IKX6</accession>
<feature type="compositionally biased region" description="Acidic residues" evidence="2">
    <location>
        <begin position="111"/>
        <end position="125"/>
    </location>
</feature>
<dbReference type="GeneID" id="108076035"/>
<dbReference type="OrthoDB" id="7862396at2759"/>
<organism evidence="3 4">
    <name type="scientific">Drosophila kikkawai</name>
    <name type="common">Fruit fly</name>
    <dbReference type="NCBI Taxonomy" id="30033"/>
    <lineage>
        <taxon>Eukaryota</taxon>
        <taxon>Metazoa</taxon>
        <taxon>Ecdysozoa</taxon>
        <taxon>Arthropoda</taxon>
        <taxon>Hexapoda</taxon>
        <taxon>Insecta</taxon>
        <taxon>Pterygota</taxon>
        <taxon>Neoptera</taxon>
        <taxon>Endopterygota</taxon>
        <taxon>Diptera</taxon>
        <taxon>Brachycera</taxon>
        <taxon>Muscomorpha</taxon>
        <taxon>Ephydroidea</taxon>
        <taxon>Drosophilidae</taxon>
        <taxon>Drosophila</taxon>
        <taxon>Sophophora</taxon>
    </lineage>
</organism>
<sequence length="150" mass="16898">MSSNKESYKVLNAELMAEVQKLRLMIAAYKRQVSSLLRENMGLREAQILQRASGGGQQRRWKLDSNCLGATRPAPNNRRRYGDMDIALEVSEEAPEIGRLKLSTPPIVPTIDEDDPTTTSGEDEGWQSANKDGLIRKIARSCWRRAKIIN</sequence>
<keyword evidence="1" id="KW-0175">Coiled coil</keyword>
<proteinExistence type="predicted"/>
<feature type="region of interest" description="Disordered" evidence="2">
    <location>
        <begin position="99"/>
        <end position="128"/>
    </location>
</feature>
<dbReference type="Proteomes" id="UP001652661">
    <property type="component" value="Chromosome X"/>
</dbReference>
<evidence type="ECO:0000313" key="3">
    <source>
        <dbReference type="Proteomes" id="UP001652661"/>
    </source>
</evidence>